<evidence type="ECO:0000313" key="1">
    <source>
        <dbReference type="EMBL" id="GAH00092.1"/>
    </source>
</evidence>
<protein>
    <submittedName>
        <fullName evidence="1">Uncharacterized protein</fullName>
    </submittedName>
</protein>
<comment type="caution">
    <text evidence="1">The sequence shown here is derived from an EMBL/GenBank/DDBJ whole genome shotgun (WGS) entry which is preliminary data.</text>
</comment>
<name>X1BYM8_9ZZZZ</name>
<sequence length="51" mass="5992">MNYKVITYRNPKDFKFGSWKYEHQTDGGTIISGVLKSTGNVSKYQKIYRDK</sequence>
<gene>
    <name evidence="1" type="ORF">S01H4_49518</name>
</gene>
<dbReference type="AlphaFoldDB" id="X1BYM8"/>
<organism evidence="1">
    <name type="scientific">marine sediment metagenome</name>
    <dbReference type="NCBI Taxonomy" id="412755"/>
    <lineage>
        <taxon>unclassified sequences</taxon>
        <taxon>metagenomes</taxon>
        <taxon>ecological metagenomes</taxon>
    </lineage>
</organism>
<dbReference type="EMBL" id="BART01028015">
    <property type="protein sequence ID" value="GAH00092.1"/>
    <property type="molecule type" value="Genomic_DNA"/>
</dbReference>
<proteinExistence type="predicted"/>
<reference evidence="1" key="1">
    <citation type="journal article" date="2014" name="Front. Microbiol.">
        <title>High frequency of phylogenetically diverse reductive dehalogenase-homologous genes in deep subseafloor sedimentary metagenomes.</title>
        <authorList>
            <person name="Kawai M."/>
            <person name="Futagami T."/>
            <person name="Toyoda A."/>
            <person name="Takaki Y."/>
            <person name="Nishi S."/>
            <person name="Hori S."/>
            <person name="Arai W."/>
            <person name="Tsubouchi T."/>
            <person name="Morono Y."/>
            <person name="Uchiyama I."/>
            <person name="Ito T."/>
            <person name="Fujiyama A."/>
            <person name="Inagaki F."/>
            <person name="Takami H."/>
        </authorList>
    </citation>
    <scope>NUCLEOTIDE SEQUENCE</scope>
    <source>
        <strain evidence="1">Expedition CK06-06</strain>
    </source>
</reference>
<accession>X1BYM8</accession>